<accession>A0A0F6SJH4</accession>
<proteinExistence type="predicted"/>
<dbReference type="Pfam" id="PF25684">
    <property type="entry name" value="Mycobacteriophage_Gp53"/>
    <property type="match status" value="1"/>
</dbReference>
<keyword evidence="3" id="KW-1185">Reference proteome</keyword>
<evidence type="ECO:0000256" key="1">
    <source>
        <dbReference type="SAM" id="MobiDB-lite"/>
    </source>
</evidence>
<dbReference type="Proteomes" id="UP000207763">
    <property type="component" value="Segment"/>
</dbReference>
<feature type="compositionally biased region" description="Basic and acidic residues" evidence="1">
    <location>
        <begin position="181"/>
        <end position="190"/>
    </location>
</feature>
<reference evidence="2 3" key="1">
    <citation type="journal article" date="2015" name="Genome Announc.">
        <title>Genome Sequences of Mycobacteriophages Luchador and Nerujay.</title>
        <authorList>
            <person name="Pope W.H."/>
            <person name="Ahmed T."/>
            <person name="Drobitch M.K."/>
            <person name="Early D.R."/>
            <person name="Eljamri S."/>
            <person name="Kasturiarachi N.S."/>
            <person name="Klonicki E.F."/>
            <person name="Manjooran D.T."/>
            <person name="Ni Chochlain A.N."/>
            <person name="Puglionesi A.O."/>
            <person name="Rajakumar V."/>
            <person name="Shindle K.A."/>
            <person name="Tran M.T."/>
            <person name="Brown B.R."/>
            <person name="Churilla B.M."/>
            <person name="Cohen K.L."/>
            <person name="Wilkes K.E."/>
            <person name="Grubb S.R."/>
            <person name="Warner M.H."/>
            <person name="Bowman C.A."/>
            <person name="Russell D.A."/>
            <person name="Hatfull G.F."/>
        </authorList>
    </citation>
    <scope>NUCLEOTIDE SEQUENCE [LARGE SCALE GENOMIC DNA]</scope>
</reference>
<dbReference type="RefSeq" id="YP_009203117.1">
    <property type="nucleotide sequence ID" value="NC_028849.1"/>
</dbReference>
<evidence type="ECO:0000313" key="2">
    <source>
        <dbReference type="EMBL" id="AKF14222.1"/>
    </source>
</evidence>
<dbReference type="GeneID" id="26630107"/>
<evidence type="ECO:0000313" key="3">
    <source>
        <dbReference type="Proteomes" id="UP000207763"/>
    </source>
</evidence>
<protein>
    <submittedName>
        <fullName evidence="2">DNA binding protein</fullName>
    </submittedName>
</protein>
<dbReference type="KEGG" id="vg:26630107"/>
<gene>
    <name evidence="2" type="primary">58</name>
    <name evidence="2" type="ORF">SEA_LUCHADOR_58</name>
</gene>
<sequence>MDEADLNKAFQRAAWSALVTWKGDFRDGDELANDLWVWYLERPSVQKKLEYADSQLRHTLIRKQALSLLSGKAMDDDVAGGRWVYSSESVKDALKGESTNQYLAHIMPQALEALEDKNPDYAEALRSRYTDGVKPQGAASDRLLHAHRAIAEQVNLIARTAGLSRDDDGNLVDKGGPEVFPESRREKSAHGDPTADVALDLYDHGDEPISYKGKPDYLCMTYVDDEGARRALRIGGEVVYSGQTTTLRKEFR</sequence>
<dbReference type="OrthoDB" id="6368at10239"/>
<dbReference type="EMBL" id="KR080193">
    <property type="protein sequence ID" value="AKF14222.1"/>
    <property type="molecule type" value="Genomic_DNA"/>
</dbReference>
<feature type="region of interest" description="Disordered" evidence="1">
    <location>
        <begin position="168"/>
        <end position="193"/>
    </location>
</feature>
<name>A0A0F6SJH4_9CAUD</name>
<dbReference type="InterPro" id="IPR057899">
    <property type="entry name" value="Gp53"/>
</dbReference>
<organism evidence="2 3">
    <name type="scientific">Mycobacterium phage Luchador</name>
    <dbReference type="NCBI Taxonomy" id="1647300"/>
    <lineage>
        <taxon>Viruses</taxon>
        <taxon>Duplodnaviria</taxon>
        <taxon>Heunggongvirae</taxon>
        <taxon>Uroviricota</taxon>
        <taxon>Caudoviricetes</taxon>
        <taxon>Luchadorvirus</taxon>
        <taxon>Luchadorvirus luchador</taxon>
        <taxon>Lucadorvirus luchador</taxon>
    </lineage>
</organism>